<dbReference type="Pfam" id="PF11755">
    <property type="entry name" value="DUF3311"/>
    <property type="match status" value="1"/>
</dbReference>
<keyword evidence="2" id="KW-0472">Membrane</keyword>
<dbReference type="InterPro" id="IPR021741">
    <property type="entry name" value="DUF3311"/>
</dbReference>
<evidence type="ECO:0000313" key="4">
    <source>
        <dbReference type="Proteomes" id="UP001595956"/>
    </source>
</evidence>
<sequence>MSSRGRWAVVYLLLAPAVVLPLWVSLYDRTDPTLFGFPFFFWFQFALIILAVALTVPAYLIAQGAERADRVRHGLPAEPPVTDPPAKEEQP</sequence>
<evidence type="ECO:0000313" key="3">
    <source>
        <dbReference type="EMBL" id="MFC5492210.1"/>
    </source>
</evidence>
<reference evidence="4" key="1">
    <citation type="journal article" date="2019" name="Int. J. Syst. Evol. Microbiol.">
        <title>The Global Catalogue of Microorganisms (GCM) 10K type strain sequencing project: providing services to taxonomists for standard genome sequencing and annotation.</title>
        <authorList>
            <consortium name="The Broad Institute Genomics Platform"/>
            <consortium name="The Broad Institute Genome Sequencing Center for Infectious Disease"/>
            <person name="Wu L."/>
            <person name="Ma J."/>
        </authorList>
    </citation>
    <scope>NUCLEOTIDE SEQUENCE [LARGE SCALE GENOMIC DNA]</scope>
    <source>
        <strain evidence="4">KACC 13778</strain>
    </source>
</reference>
<gene>
    <name evidence="3" type="ORF">ACFPKY_03820</name>
</gene>
<proteinExistence type="predicted"/>
<evidence type="ECO:0000256" key="2">
    <source>
        <dbReference type="SAM" id="Phobius"/>
    </source>
</evidence>
<organism evidence="3 4">
    <name type="scientific">Nocardioides caricicola</name>
    <dbReference type="NCBI Taxonomy" id="634770"/>
    <lineage>
        <taxon>Bacteria</taxon>
        <taxon>Bacillati</taxon>
        <taxon>Actinomycetota</taxon>
        <taxon>Actinomycetes</taxon>
        <taxon>Propionibacteriales</taxon>
        <taxon>Nocardioidaceae</taxon>
        <taxon>Nocardioides</taxon>
    </lineage>
</organism>
<keyword evidence="4" id="KW-1185">Reference proteome</keyword>
<keyword evidence="2" id="KW-1133">Transmembrane helix</keyword>
<keyword evidence="2" id="KW-0812">Transmembrane</keyword>
<accession>A0ABW0MVX8</accession>
<dbReference type="Proteomes" id="UP001595956">
    <property type="component" value="Unassembled WGS sequence"/>
</dbReference>
<dbReference type="RefSeq" id="WP_345176973.1">
    <property type="nucleotide sequence ID" value="NZ_BAABFQ010000006.1"/>
</dbReference>
<feature type="transmembrane region" description="Helical" evidence="2">
    <location>
        <begin position="39"/>
        <end position="62"/>
    </location>
</feature>
<protein>
    <submittedName>
        <fullName evidence="3">DUF3311 domain-containing protein</fullName>
    </submittedName>
</protein>
<dbReference type="EMBL" id="JBHSMD010000001">
    <property type="protein sequence ID" value="MFC5492210.1"/>
    <property type="molecule type" value="Genomic_DNA"/>
</dbReference>
<evidence type="ECO:0000256" key="1">
    <source>
        <dbReference type="SAM" id="MobiDB-lite"/>
    </source>
</evidence>
<feature type="region of interest" description="Disordered" evidence="1">
    <location>
        <begin position="72"/>
        <end position="91"/>
    </location>
</feature>
<name>A0ABW0MVX8_9ACTN</name>
<comment type="caution">
    <text evidence="3">The sequence shown here is derived from an EMBL/GenBank/DDBJ whole genome shotgun (WGS) entry which is preliminary data.</text>
</comment>
<feature type="transmembrane region" description="Helical" evidence="2">
    <location>
        <begin position="7"/>
        <end position="27"/>
    </location>
</feature>